<protein>
    <recommendedName>
        <fullName evidence="3">DUF2000 domain-containing protein</fullName>
    </recommendedName>
</protein>
<dbReference type="RefSeq" id="WP_040273008.1">
    <property type="nucleotide sequence ID" value="NZ_JROO01000018.1"/>
</dbReference>
<dbReference type="InterPro" id="IPR023476">
    <property type="entry name" value="Pep_tRNA_hydro_II_dom_sf"/>
</dbReference>
<dbReference type="AlphaFoldDB" id="A0A0C2JQ59"/>
<reference evidence="2" key="1">
    <citation type="journal article" date="2015" name="Chem. Biol.">
        <title>Structure, bioactivity, and resistance mechanism of streptomonomicin, an unusual lasso Peptide from an understudied halophilic actinomycete.</title>
        <authorList>
            <person name="Metelev M."/>
            <person name="Tietz J.I."/>
            <person name="Melby J.O."/>
            <person name="Blair P.M."/>
            <person name="Zhu L."/>
            <person name="Livnat I."/>
            <person name="Severinov K."/>
            <person name="Mitchell D.A."/>
        </authorList>
    </citation>
    <scope>NUCLEOTIDE SEQUENCE [LARGE SCALE GENOMIC DNA]</scope>
    <source>
        <strain evidence="2">YIM 90003</strain>
    </source>
</reference>
<gene>
    <name evidence="1" type="ORF">LP52_10910</name>
</gene>
<comment type="caution">
    <text evidence="1">The sequence shown here is derived from an EMBL/GenBank/DDBJ whole genome shotgun (WGS) entry which is preliminary data.</text>
</comment>
<dbReference type="Proteomes" id="UP000031675">
    <property type="component" value="Unassembled WGS sequence"/>
</dbReference>
<organism evidence="1 2">
    <name type="scientific">Streptomonospora alba</name>
    <dbReference type="NCBI Taxonomy" id="183763"/>
    <lineage>
        <taxon>Bacteria</taxon>
        <taxon>Bacillati</taxon>
        <taxon>Actinomycetota</taxon>
        <taxon>Actinomycetes</taxon>
        <taxon>Streptosporangiales</taxon>
        <taxon>Nocardiopsidaceae</taxon>
        <taxon>Streptomonospora</taxon>
    </lineage>
</organism>
<dbReference type="Gene3D" id="3.40.1490.10">
    <property type="entry name" value="Bit1"/>
    <property type="match status" value="1"/>
</dbReference>
<keyword evidence="2" id="KW-1185">Reference proteome</keyword>
<dbReference type="Pfam" id="PF09391">
    <property type="entry name" value="DUF2000"/>
    <property type="match status" value="1"/>
</dbReference>
<dbReference type="SUPFAM" id="SSF102462">
    <property type="entry name" value="Peptidyl-tRNA hydrolase II"/>
    <property type="match status" value="1"/>
</dbReference>
<dbReference type="InterPro" id="IPR018988">
    <property type="entry name" value="DUF2000"/>
</dbReference>
<dbReference type="OrthoDB" id="3692042at2"/>
<accession>A0A0C2JQ59</accession>
<dbReference type="EMBL" id="JROO01000018">
    <property type="protein sequence ID" value="KIH98957.1"/>
    <property type="molecule type" value="Genomic_DNA"/>
</dbReference>
<proteinExistence type="predicted"/>
<evidence type="ECO:0000313" key="2">
    <source>
        <dbReference type="Proteomes" id="UP000031675"/>
    </source>
</evidence>
<evidence type="ECO:0000313" key="1">
    <source>
        <dbReference type="EMBL" id="KIH98957.1"/>
    </source>
</evidence>
<name>A0A0C2JQ59_9ACTN</name>
<evidence type="ECO:0008006" key="3">
    <source>
        <dbReference type="Google" id="ProtNLM"/>
    </source>
</evidence>
<sequence length="159" mass="16155">MADTSTSTVGFAPDEVATGEPTRAARLKWVVVVEEGTPPGRAVNAAVCVAAATSQAVVGLVGPDAEDADGSVHPGLPWAGCTILSATAEQLAALRSRAAASDGVHIADMPAAAQQTRVYDAYLERVATTPGAELGYSALSLVGPRNRVSKMVRGLSLLS</sequence>